<evidence type="ECO:0000256" key="8">
    <source>
        <dbReference type="ARBA" id="ARBA00022958"/>
    </source>
</evidence>
<dbReference type="InterPro" id="IPR003971">
    <property type="entry name" value="K_chnl_volt-dep_Kv5/Kv9"/>
</dbReference>
<dbReference type="InterPro" id="IPR003131">
    <property type="entry name" value="T1-type_BTB"/>
</dbReference>
<dbReference type="Gene3D" id="1.20.120.350">
    <property type="entry name" value="Voltage-gated potassium channels. Chain C"/>
    <property type="match status" value="1"/>
</dbReference>
<keyword evidence="2" id="KW-0813">Transport</keyword>
<dbReference type="GO" id="GO:0051260">
    <property type="term" value="P:protein homooligomerization"/>
    <property type="evidence" value="ECO:0007669"/>
    <property type="project" value="InterPro"/>
</dbReference>
<feature type="transmembrane region" description="Helical" evidence="14">
    <location>
        <begin position="312"/>
        <end position="333"/>
    </location>
</feature>
<evidence type="ECO:0000256" key="11">
    <source>
        <dbReference type="ARBA" id="ARBA00023136"/>
    </source>
</evidence>
<evidence type="ECO:0000256" key="12">
    <source>
        <dbReference type="ARBA" id="ARBA00023303"/>
    </source>
</evidence>
<dbReference type="Gene3D" id="3.30.710.10">
    <property type="entry name" value="Potassium Channel Kv1.1, Chain A"/>
    <property type="match status" value="1"/>
</dbReference>
<evidence type="ECO:0000256" key="9">
    <source>
        <dbReference type="ARBA" id="ARBA00022989"/>
    </source>
</evidence>
<keyword evidence="3" id="KW-1003">Cell membrane</keyword>
<feature type="transmembrane region" description="Helical" evidence="14">
    <location>
        <begin position="373"/>
        <end position="398"/>
    </location>
</feature>
<dbReference type="SUPFAM" id="SSF81324">
    <property type="entry name" value="Voltage-gated potassium channels"/>
    <property type="match status" value="1"/>
</dbReference>
<evidence type="ECO:0000259" key="16">
    <source>
        <dbReference type="Pfam" id="PF02214"/>
    </source>
</evidence>
<dbReference type="PRINTS" id="PR01494">
    <property type="entry name" value="KV9CHANNEL"/>
</dbReference>
<dbReference type="CDD" id="cd18317">
    <property type="entry name" value="BTB_POZ_Kv"/>
    <property type="match status" value="1"/>
</dbReference>
<dbReference type="InterPro" id="IPR005821">
    <property type="entry name" value="Ion_trans_dom"/>
</dbReference>
<dbReference type="SUPFAM" id="SSF54695">
    <property type="entry name" value="POZ domain"/>
    <property type="match status" value="1"/>
</dbReference>
<keyword evidence="7" id="KW-0851">Voltage-gated channel</keyword>
<dbReference type="FunFam" id="1.10.287.70:FF:000005">
    <property type="entry name" value="potassium voltage-gated channel subfamily G member 1"/>
    <property type="match status" value="1"/>
</dbReference>
<evidence type="ECO:0000259" key="15">
    <source>
        <dbReference type="Pfam" id="PF00520"/>
    </source>
</evidence>
<evidence type="ECO:0000313" key="17">
    <source>
        <dbReference type="Proteomes" id="UP000887566"/>
    </source>
</evidence>
<dbReference type="WBParaSite" id="PSAMB.scaffold348size55397.g4986.t1">
    <property type="protein sequence ID" value="PSAMB.scaffold348size55397.g4986.t1"/>
    <property type="gene ID" value="PSAMB.scaffold348size55397.g4986"/>
</dbReference>
<evidence type="ECO:0000313" key="18">
    <source>
        <dbReference type="WBParaSite" id="PSAMB.scaffold348size55397.g4986.t1"/>
    </source>
</evidence>
<dbReference type="GO" id="GO:0008076">
    <property type="term" value="C:voltage-gated potassium channel complex"/>
    <property type="evidence" value="ECO:0007669"/>
    <property type="project" value="InterPro"/>
</dbReference>
<feature type="transmembrane region" description="Helical" evidence="14">
    <location>
        <begin position="238"/>
        <end position="257"/>
    </location>
</feature>
<feature type="transmembrane region" description="Helical" evidence="14">
    <location>
        <begin position="167"/>
        <end position="192"/>
    </location>
</feature>
<dbReference type="PANTHER" id="PTHR11537">
    <property type="entry name" value="VOLTAGE-GATED POTASSIUM CHANNEL"/>
    <property type="match status" value="1"/>
</dbReference>
<feature type="compositionally biased region" description="Low complexity" evidence="13">
    <location>
        <begin position="432"/>
        <end position="443"/>
    </location>
</feature>
<dbReference type="PRINTS" id="PR00169">
    <property type="entry name" value="KCHANNEL"/>
</dbReference>
<keyword evidence="17" id="KW-1185">Reference proteome</keyword>
<protein>
    <submittedName>
        <fullName evidence="18">BTB domain-containing protein</fullName>
    </submittedName>
</protein>
<feature type="domain" description="Potassium channel tetramerisation-type BTB" evidence="16">
    <location>
        <begin position="6"/>
        <end position="105"/>
    </location>
</feature>
<evidence type="ECO:0000256" key="5">
    <source>
        <dbReference type="ARBA" id="ARBA00022692"/>
    </source>
</evidence>
<dbReference type="PANTHER" id="PTHR11537:SF254">
    <property type="entry name" value="POTASSIUM VOLTAGE-GATED CHANNEL PROTEIN SHAB"/>
    <property type="match status" value="1"/>
</dbReference>
<dbReference type="Proteomes" id="UP000887566">
    <property type="component" value="Unplaced"/>
</dbReference>
<proteinExistence type="predicted"/>
<dbReference type="InterPro" id="IPR003968">
    <property type="entry name" value="K_chnl_volt-dep_Kv"/>
</dbReference>
<feature type="transmembrane region" description="Helical" evidence="14">
    <location>
        <begin position="204"/>
        <end position="226"/>
    </location>
</feature>
<dbReference type="InterPro" id="IPR027359">
    <property type="entry name" value="Volt_channel_dom_sf"/>
</dbReference>
<dbReference type="GO" id="GO:0001508">
    <property type="term" value="P:action potential"/>
    <property type="evidence" value="ECO:0007669"/>
    <property type="project" value="TreeGrafter"/>
</dbReference>
<feature type="region of interest" description="Disordered" evidence="13">
    <location>
        <begin position="413"/>
        <end position="451"/>
    </location>
</feature>
<evidence type="ECO:0000256" key="10">
    <source>
        <dbReference type="ARBA" id="ARBA00023065"/>
    </source>
</evidence>
<organism evidence="17 18">
    <name type="scientific">Plectus sambesii</name>
    <dbReference type="NCBI Taxonomy" id="2011161"/>
    <lineage>
        <taxon>Eukaryota</taxon>
        <taxon>Metazoa</taxon>
        <taxon>Ecdysozoa</taxon>
        <taxon>Nematoda</taxon>
        <taxon>Chromadorea</taxon>
        <taxon>Plectida</taxon>
        <taxon>Plectina</taxon>
        <taxon>Plectoidea</taxon>
        <taxon>Plectidae</taxon>
        <taxon>Plectus</taxon>
    </lineage>
</organism>
<name>A0A914W8Y7_9BILA</name>
<keyword evidence="6" id="KW-0631">Potassium channel</keyword>
<keyword evidence="10" id="KW-0406">Ion transport</keyword>
<keyword evidence="5 14" id="KW-0812">Transmembrane</keyword>
<comment type="subcellular location">
    <subcellularLocation>
        <location evidence="1">Cell membrane</location>
        <topology evidence="1">Multi-pass membrane protein</topology>
    </subcellularLocation>
</comment>
<feature type="domain" description="Ion transport" evidence="15">
    <location>
        <begin position="170"/>
        <end position="400"/>
    </location>
</feature>
<dbReference type="InterPro" id="IPR028325">
    <property type="entry name" value="VG_K_chnl"/>
</dbReference>
<dbReference type="InterPro" id="IPR011333">
    <property type="entry name" value="SKP1/BTB/POZ_sf"/>
</dbReference>
<keyword evidence="12" id="KW-0407">Ion channel</keyword>
<keyword evidence="11 14" id="KW-0472">Membrane</keyword>
<evidence type="ECO:0000256" key="13">
    <source>
        <dbReference type="SAM" id="MobiDB-lite"/>
    </source>
</evidence>
<dbReference type="GO" id="GO:0005251">
    <property type="term" value="F:delayed rectifier potassium channel activity"/>
    <property type="evidence" value="ECO:0007669"/>
    <property type="project" value="TreeGrafter"/>
</dbReference>
<evidence type="ECO:0000256" key="1">
    <source>
        <dbReference type="ARBA" id="ARBA00004651"/>
    </source>
</evidence>
<dbReference type="Gene3D" id="1.10.287.70">
    <property type="match status" value="1"/>
</dbReference>
<evidence type="ECO:0000256" key="2">
    <source>
        <dbReference type="ARBA" id="ARBA00022448"/>
    </source>
</evidence>
<evidence type="ECO:0000256" key="3">
    <source>
        <dbReference type="ARBA" id="ARBA00022475"/>
    </source>
</evidence>
<keyword evidence="4" id="KW-0633">Potassium transport</keyword>
<evidence type="ECO:0000256" key="14">
    <source>
        <dbReference type="SAM" id="Phobius"/>
    </source>
</evidence>
<accession>A0A914W8Y7</accession>
<evidence type="ECO:0000256" key="4">
    <source>
        <dbReference type="ARBA" id="ARBA00022538"/>
    </source>
</evidence>
<sequence>MSGKFLRLNIGGTSYKLLEETARNRCKTSLISRLVSLSHEDRLLIADTYIANTEEYFFERSAHVFNGIYDFYIIGYLHMPQDVCSDRFLSELEFWQIPTSYLASCCTRKQMRINSIGSFDQTIASSDDEAFEAIHVLLVDDDPFAKVCCGNNRKKWTRFFEEPRSSILAQIYAITTIALIFTSVIGLVVGSLPELQDDGAPNAYIQYIEIVCIAWFTVEIVMRVLISPDKIRFLRQPLNLIDFLTILPFYCNLVLIMCGTDMDKMGHTHIVGVMMVVRLLRVLRVIRLFKLARYSKGLKLLGITLQNSVKELGFLVIFLAVGVIFFSTIIHILEKDEKDTTFDSIPAAAWWCVVTMTTIGYGDMVPTTFGGKVVASAASVCGIIVLAFPISMIVDNFARTHFKRRQKRIKRTAAATKKRSISNANGQHSPSRRSTSVTSVGPSLSDRLSVPRNGSAIGGVMNGKYPSFNSMMQLRVPSFV</sequence>
<dbReference type="AlphaFoldDB" id="A0A914W8Y7"/>
<reference evidence="18" key="1">
    <citation type="submission" date="2022-11" db="UniProtKB">
        <authorList>
            <consortium name="WormBaseParasite"/>
        </authorList>
    </citation>
    <scope>IDENTIFICATION</scope>
</reference>
<keyword evidence="9 14" id="KW-1133">Transmembrane helix</keyword>
<dbReference type="PRINTS" id="PR01491">
    <property type="entry name" value="KVCHANNEL"/>
</dbReference>
<evidence type="ECO:0000256" key="6">
    <source>
        <dbReference type="ARBA" id="ARBA00022826"/>
    </source>
</evidence>
<dbReference type="Pfam" id="PF00520">
    <property type="entry name" value="Ion_trans"/>
    <property type="match status" value="1"/>
</dbReference>
<evidence type="ECO:0000256" key="7">
    <source>
        <dbReference type="ARBA" id="ARBA00022882"/>
    </source>
</evidence>
<dbReference type="Pfam" id="PF02214">
    <property type="entry name" value="BTB_2"/>
    <property type="match status" value="1"/>
</dbReference>
<keyword evidence="8" id="KW-0630">Potassium</keyword>